<dbReference type="InterPro" id="IPR016032">
    <property type="entry name" value="Sig_transdc_resp-reg_C-effctor"/>
</dbReference>
<evidence type="ECO:0000256" key="6">
    <source>
        <dbReference type="PROSITE-ProRule" id="PRU00169"/>
    </source>
</evidence>
<comment type="caution">
    <text evidence="10">The sequence shown here is derived from an EMBL/GenBank/DDBJ whole genome shotgun (WGS) entry which is preliminary data.</text>
</comment>
<dbReference type="SUPFAM" id="SSF46894">
    <property type="entry name" value="C-terminal effector domain of the bipartite response regulators"/>
    <property type="match status" value="1"/>
</dbReference>
<feature type="domain" description="OmpR/PhoB-type" evidence="9">
    <location>
        <begin position="140"/>
        <end position="236"/>
    </location>
</feature>
<gene>
    <name evidence="10" type="ORF">C8D89_13516</name>
</gene>
<keyword evidence="11" id="KW-1185">Reference proteome</keyword>
<sequence length="240" mass="26044">MGGNRDKRSGARSAAGTAARVLVVEDEAAIREAVVEALEDAGFHAWGRGDGEGLEELLDGFRPDLVVLDVMLPGRDGFRLLGVVRERSDAGLVMLTARDGLDDRLRGLDTGADDYVVKPFLLAELVSRVRAVLRRRGRVPTAMTVGDLVVDDEAGTATRAGTVLDLTATELRLLRYLVEQRGRTVTKNQILTQVWGYDAYDPNLVEVHVSALRRKLEAHGPRIVHTVRGLGYALRPAGAA</sequence>
<keyword evidence="2" id="KW-0902">Two-component regulatory system</keyword>
<dbReference type="PROSITE" id="PS51755">
    <property type="entry name" value="OMPR_PHOB"/>
    <property type="match status" value="1"/>
</dbReference>
<accession>A0A2U1E7I2</accession>
<organism evidence="10 11">
    <name type="scientific">Actinomycetospora cinnamomea</name>
    <dbReference type="NCBI Taxonomy" id="663609"/>
    <lineage>
        <taxon>Bacteria</taxon>
        <taxon>Bacillati</taxon>
        <taxon>Actinomycetota</taxon>
        <taxon>Actinomycetes</taxon>
        <taxon>Pseudonocardiales</taxon>
        <taxon>Pseudonocardiaceae</taxon>
        <taxon>Actinomycetospora</taxon>
    </lineage>
</organism>
<evidence type="ECO:0000256" key="5">
    <source>
        <dbReference type="ARBA" id="ARBA00023163"/>
    </source>
</evidence>
<dbReference type="PROSITE" id="PS50110">
    <property type="entry name" value="RESPONSE_REGULATORY"/>
    <property type="match status" value="1"/>
</dbReference>
<evidence type="ECO:0000256" key="1">
    <source>
        <dbReference type="ARBA" id="ARBA00022553"/>
    </source>
</evidence>
<dbReference type="GO" id="GO:0005829">
    <property type="term" value="C:cytosol"/>
    <property type="evidence" value="ECO:0007669"/>
    <property type="project" value="TreeGrafter"/>
</dbReference>
<dbReference type="InterPro" id="IPR011006">
    <property type="entry name" value="CheY-like_superfamily"/>
</dbReference>
<dbReference type="GO" id="GO:0006355">
    <property type="term" value="P:regulation of DNA-templated transcription"/>
    <property type="evidence" value="ECO:0007669"/>
    <property type="project" value="InterPro"/>
</dbReference>
<dbReference type="Gene3D" id="6.10.250.690">
    <property type="match status" value="1"/>
</dbReference>
<keyword evidence="5" id="KW-0804">Transcription</keyword>
<dbReference type="InterPro" id="IPR001789">
    <property type="entry name" value="Sig_transdc_resp-reg_receiver"/>
</dbReference>
<dbReference type="GO" id="GO:0000156">
    <property type="term" value="F:phosphorelay response regulator activity"/>
    <property type="evidence" value="ECO:0007669"/>
    <property type="project" value="TreeGrafter"/>
</dbReference>
<dbReference type="GO" id="GO:0000976">
    <property type="term" value="F:transcription cis-regulatory region binding"/>
    <property type="evidence" value="ECO:0007669"/>
    <property type="project" value="TreeGrafter"/>
</dbReference>
<keyword evidence="3" id="KW-0805">Transcription regulation</keyword>
<dbReference type="GO" id="GO:0032993">
    <property type="term" value="C:protein-DNA complex"/>
    <property type="evidence" value="ECO:0007669"/>
    <property type="project" value="TreeGrafter"/>
</dbReference>
<keyword evidence="4 7" id="KW-0238">DNA-binding</keyword>
<dbReference type="Gene3D" id="1.10.10.10">
    <property type="entry name" value="Winged helix-like DNA-binding domain superfamily/Winged helix DNA-binding domain"/>
    <property type="match status" value="1"/>
</dbReference>
<feature type="modified residue" description="4-aspartylphosphate" evidence="6">
    <location>
        <position position="69"/>
    </location>
</feature>
<evidence type="ECO:0000256" key="2">
    <source>
        <dbReference type="ARBA" id="ARBA00023012"/>
    </source>
</evidence>
<dbReference type="SMART" id="SM00862">
    <property type="entry name" value="Trans_reg_C"/>
    <property type="match status" value="1"/>
</dbReference>
<evidence type="ECO:0000259" key="9">
    <source>
        <dbReference type="PROSITE" id="PS51755"/>
    </source>
</evidence>
<evidence type="ECO:0000256" key="3">
    <source>
        <dbReference type="ARBA" id="ARBA00023015"/>
    </source>
</evidence>
<dbReference type="InterPro" id="IPR039420">
    <property type="entry name" value="WalR-like"/>
</dbReference>
<evidence type="ECO:0000313" key="10">
    <source>
        <dbReference type="EMBL" id="PVY95880.1"/>
    </source>
</evidence>
<dbReference type="InterPro" id="IPR036388">
    <property type="entry name" value="WH-like_DNA-bd_sf"/>
</dbReference>
<feature type="domain" description="Response regulatory" evidence="8">
    <location>
        <begin position="20"/>
        <end position="133"/>
    </location>
</feature>
<dbReference type="CDD" id="cd00383">
    <property type="entry name" value="trans_reg_C"/>
    <property type="match status" value="1"/>
</dbReference>
<dbReference type="Pfam" id="PF00486">
    <property type="entry name" value="Trans_reg_C"/>
    <property type="match status" value="1"/>
</dbReference>
<dbReference type="AlphaFoldDB" id="A0A2U1E7I2"/>
<dbReference type="RefSeq" id="WP_243418452.1">
    <property type="nucleotide sequence ID" value="NZ_QEKW01000035.1"/>
</dbReference>
<dbReference type="Proteomes" id="UP000245639">
    <property type="component" value="Unassembled WGS sequence"/>
</dbReference>
<dbReference type="SMART" id="SM00448">
    <property type="entry name" value="REC"/>
    <property type="match status" value="1"/>
</dbReference>
<dbReference type="Pfam" id="PF00072">
    <property type="entry name" value="Response_reg"/>
    <property type="match status" value="1"/>
</dbReference>
<reference evidence="10 11" key="1">
    <citation type="submission" date="2018-04" db="EMBL/GenBank/DDBJ databases">
        <title>Genomic Encyclopedia of Type Strains, Phase IV (KMG-IV): sequencing the most valuable type-strain genomes for metagenomic binning, comparative biology and taxonomic classification.</title>
        <authorList>
            <person name="Goeker M."/>
        </authorList>
    </citation>
    <scope>NUCLEOTIDE SEQUENCE [LARGE SCALE GENOMIC DNA]</scope>
    <source>
        <strain evidence="10 11">DSM 45771</strain>
    </source>
</reference>
<dbReference type="SUPFAM" id="SSF52172">
    <property type="entry name" value="CheY-like"/>
    <property type="match status" value="1"/>
</dbReference>
<dbReference type="InterPro" id="IPR001867">
    <property type="entry name" value="OmpR/PhoB-type_DNA-bd"/>
</dbReference>
<protein>
    <submittedName>
        <fullName evidence="10">DNA-binding response OmpR family regulator</fullName>
    </submittedName>
</protein>
<name>A0A2U1E7I2_9PSEU</name>
<keyword evidence="1 6" id="KW-0597">Phosphoprotein</keyword>
<feature type="DNA-binding region" description="OmpR/PhoB-type" evidence="7">
    <location>
        <begin position="140"/>
        <end position="236"/>
    </location>
</feature>
<dbReference type="Gene3D" id="3.40.50.2300">
    <property type="match status" value="1"/>
</dbReference>
<dbReference type="EMBL" id="QEKW01000035">
    <property type="protein sequence ID" value="PVY95880.1"/>
    <property type="molecule type" value="Genomic_DNA"/>
</dbReference>
<evidence type="ECO:0000313" key="11">
    <source>
        <dbReference type="Proteomes" id="UP000245639"/>
    </source>
</evidence>
<evidence type="ECO:0000256" key="7">
    <source>
        <dbReference type="PROSITE-ProRule" id="PRU01091"/>
    </source>
</evidence>
<proteinExistence type="predicted"/>
<dbReference type="PANTHER" id="PTHR48111">
    <property type="entry name" value="REGULATOR OF RPOS"/>
    <property type="match status" value="1"/>
</dbReference>
<evidence type="ECO:0000256" key="4">
    <source>
        <dbReference type="ARBA" id="ARBA00023125"/>
    </source>
</evidence>
<evidence type="ECO:0000259" key="8">
    <source>
        <dbReference type="PROSITE" id="PS50110"/>
    </source>
</evidence>
<dbReference type="PANTHER" id="PTHR48111:SF1">
    <property type="entry name" value="TWO-COMPONENT RESPONSE REGULATOR ORR33"/>
    <property type="match status" value="1"/>
</dbReference>